<keyword evidence="2" id="KW-1185">Reference proteome</keyword>
<dbReference type="OrthoDB" id="7312911at2"/>
<evidence type="ECO:0000313" key="2">
    <source>
        <dbReference type="Proteomes" id="UP000293520"/>
    </source>
</evidence>
<dbReference type="Gene3D" id="1.20.1330.10">
    <property type="entry name" value="f41 fragment of flagellin, N-terminal domain"/>
    <property type="match status" value="1"/>
</dbReference>
<evidence type="ECO:0000313" key="1">
    <source>
        <dbReference type="EMBL" id="TBN42489.1"/>
    </source>
</evidence>
<dbReference type="EMBL" id="SISK01000002">
    <property type="protein sequence ID" value="TBN42489.1"/>
    <property type="molecule type" value="Genomic_DNA"/>
</dbReference>
<gene>
    <name evidence="1" type="ORF">EYE42_03420</name>
</gene>
<dbReference type="Proteomes" id="UP000293520">
    <property type="component" value="Unassembled WGS sequence"/>
</dbReference>
<dbReference type="AlphaFoldDB" id="A0A4Q9G9W1"/>
<sequence>MTVQSIGDQARAFAMQSASNRIKTTLATLTAELTSGEVSDLGARLGGKTQNLTGIEARLAMLAQFKSNAAEAAAHTAGMQEALTAIHSMSEKLGQSLYIEPAGTTDASVRARSTEAATTFQTVVGRLNASVGQRFLFSGIASDTPPLVSADDMLAELSNVVGGLTTAVDMAQAVSDWFDAPAGTGGYADFAYRGMADGLAVPVGEDTTLLLETTALASSVRDTFKGLAAAALVDRGALAGNLQEERALLRDAGKNLIEASPALVAEMAQVGYAQQVIASTHTEGEAATATLQTARNTLREADPLATATALNDAETRLQTLYAVIGRLSQLKLVDYI</sequence>
<accession>A0A4Q9G9W1</accession>
<proteinExistence type="predicted"/>
<organism evidence="1 2">
    <name type="scientific">Paracoccus subflavus</name>
    <dbReference type="NCBI Taxonomy" id="2528244"/>
    <lineage>
        <taxon>Bacteria</taxon>
        <taxon>Pseudomonadati</taxon>
        <taxon>Pseudomonadota</taxon>
        <taxon>Alphaproteobacteria</taxon>
        <taxon>Rhodobacterales</taxon>
        <taxon>Paracoccaceae</taxon>
        <taxon>Paracoccus</taxon>
    </lineage>
</organism>
<protein>
    <submittedName>
        <fullName evidence="1">Uncharacterized protein</fullName>
    </submittedName>
</protein>
<name>A0A4Q9G9W1_9RHOB</name>
<dbReference type="RefSeq" id="WP_130989919.1">
    <property type="nucleotide sequence ID" value="NZ_SISK01000002.1"/>
</dbReference>
<comment type="caution">
    <text evidence="1">The sequence shown here is derived from an EMBL/GenBank/DDBJ whole genome shotgun (WGS) entry which is preliminary data.</text>
</comment>
<reference evidence="1 2" key="1">
    <citation type="submission" date="2019-02" db="EMBL/GenBank/DDBJ databases">
        <title>Paracoccus subflavus sp. nov., isolated from marine sediment of the Pacific Ocean.</title>
        <authorList>
            <person name="Zhang G."/>
        </authorList>
    </citation>
    <scope>NUCLEOTIDE SEQUENCE [LARGE SCALE GENOMIC DNA]</scope>
    <source>
        <strain evidence="1 2">GY0581</strain>
    </source>
</reference>
<dbReference type="SUPFAM" id="SSF64518">
    <property type="entry name" value="Phase 1 flagellin"/>
    <property type="match status" value="1"/>
</dbReference>